<protein>
    <submittedName>
        <fullName evidence="3">N-acetylserotonin O-methyltransferase-like protein</fullName>
    </submittedName>
</protein>
<reference evidence="3" key="1">
    <citation type="submission" date="2010-03" db="EMBL/GenBank/DDBJ databases">
        <title>Atlantic Lepeophtheirus salmonis ESTs and full-length cDNAs.</title>
        <authorList>
            <person name="Yasuike M."/>
            <person name="von Schalburg K."/>
            <person name="Cooper G."/>
            <person name="Leong J."/>
            <person name="Nilsen F."/>
            <person name="Jones S.R.M."/>
            <person name="Koop B.F."/>
        </authorList>
    </citation>
    <scope>NUCLEOTIDE SEQUENCE</scope>
    <source>
        <strain evidence="3">Atlantic form</strain>
        <tissue evidence="3">Mixed tissue</tissue>
    </source>
</reference>
<keyword evidence="3" id="KW-0808">Transferase</keyword>
<dbReference type="HAMAP" id="MF_00528">
    <property type="entry name" value="Maf"/>
    <property type="match status" value="1"/>
</dbReference>
<comment type="cofactor">
    <cofactor evidence="1">
        <name>a divalent metal cation</name>
        <dbReference type="ChEBI" id="CHEBI:60240"/>
    </cofactor>
</comment>
<dbReference type="PIRSF" id="PIRSF006305">
    <property type="entry name" value="Maf"/>
    <property type="match status" value="1"/>
</dbReference>
<dbReference type="Pfam" id="PF02545">
    <property type="entry name" value="Maf"/>
    <property type="match status" value="1"/>
</dbReference>
<keyword evidence="2" id="KW-0378">Hydrolase</keyword>
<dbReference type="Gene3D" id="3.90.950.10">
    <property type="match status" value="1"/>
</dbReference>
<evidence type="ECO:0000313" key="3">
    <source>
        <dbReference type="EMBL" id="ADD38843.1"/>
    </source>
</evidence>
<accession>D3PJV7</accession>
<dbReference type="GO" id="GO:0047429">
    <property type="term" value="F:nucleoside triphosphate diphosphatase activity"/>
    <property type="evidence" value="ECO:0007669"/>
    <property type="project" value="InterPro"/>
</dbReference>
<dbReference type="PANTHER" id="PTHR43213">
    <property type="entry name" value="BIFUNCTIONAL DTTP/UTP PYROPHOSPHATASE/METHYLTRANSFERASE PROTEIN-RELATED"/>
    <property type="match status" value="1"/>
</dbReference>
<sequence>MLEPFAKTLENEYQIVLSSASPRRKEILSLALPTNFEIFPSGAEENLNKQDYLDKPQEYAMKTAALKSRAVIEEIKKKENKNLLVIGSDTVVFSEGQIIGKPKDMDDAVKILESLSDKSHQVYTGVSILIKPSDFNTIECHSFYEETKIYFDKLPLEVIEGYVSTGEPIDKAGAYGIQSKGGTLIKRIEGDYFNVMGFPLHKFSKFLYDYLSQ</sequence>
<dbReference type="NCBIfam" id="TIGR00172">
    <property type="entry name" value="maf"/>
    <property type="match status" value="1"/>
</dbReference>
<evidence type="ECO:0000256" key="2">
    <source>
        <dbReference type="ARBA" id="ARBA00022801"/>
    </source>
</evidence>
<dbReference type="CDD" id="cd00555">
    <property type="entry name" value="Maf"/>
    <property type="match status" value="1"/>
</dbReference>
<dbReference type="SUPFAM" id="SSF52972">
    <property type="entry name" value="ITPase-like"/>
    <property type="match status" value="1"/>
</dbReference>
<dbReference type="AlphaFoldDB" id="D3PJV7"/>
<evidence type="ECO:0000256" key="1">
    <source>
        <dbReference type="ARBA" id="ARBA00001968"/>
    </source>
</evidence>
<dbReference type="EMBL" id="BT121913">
    <property type="protein sequence ID" value="ADD38843.1"/>
    <property type="molecule type" value="mRNA"/>
</dbReference>
<name>D3PJV7_LEPSM</name>
<dbReference type="GO" id="GO:0008168">
    <property type="term" value="F:methyltransferase activity"/>
    <property type="evidence" value="ECO:0007669"/>
    <property type="project" value="UniProtKB-KW"/>
</dbReference>
<dbReference type="InterPro" id="IPR003697">
    <property type="entry name" value="Maf-like"/>
</dbReference>
<dbReference type="GO" id="GO:0032259">
    <property type="term" value="P:methylation"/>
    <property type="evidence" value="ECO:0007669"/>
    <property type="project" value="UniProtKB-KW"/>
</dbReference>
<gene>
    <name evidence="3" type="primary">ASML</name>
</gene>
<dbReference type="PANTHER" id="PTHR43213:SF5">
    <property type="entry name" value="BIFUNCTIONAL DTTP_UTP PYROPHOSPHATASE_METHYLTRANSFERASE PROTEIN-RELATED"/>
    <property type="match status" value="1"/>
</dbReference>
<dbReference type="InterPro" id="IPR029001">
    <property type="entry name" value="ITPase-like_fam"/>
</dbReference>
<organism evidence="3">
    <name type="scientific">Lepeophtheirus salmonis</name>
    <name type="common">Salmon louse</name>
    <name type="synonym">Caligus salmonis</name>
    <dbReference type="NCBI Taxonomy" id="72036"/>
    <lineage>
        <taxon>Eukaryota</taxon>
        <taxon>Metazoa</taxon>
        <taxon>Ecdysozoa</taxon>
        <taxon>Arthropoda</taxon>
        <taxon>Crustacea</taxon>
        <taxon>Multicrustacea</taxon>
        <taxon>Hexanauplia</taxon>
        <taxon>Copepoda</taxon>
        <taxon>Siphonostomatoida</taxon>
        <taxon>Caligidae</taxon>
        <taxon>Lepeophtheirus</taxon>
    </lineage>
</organism>
<keyword evidence="3" id="KW-0489">Methyltransferase</keyword>
<proteinExistence type="evidence at transcript level"/>